<comment type="domain">
    <text evidence="10">Consists of 16-stranded beta-barrel sheets, with large surface-exposed loops, that form a transmembrane pore at the center of each barrel. The pore is partially ocluded by a peptide loop that folds into the pore lumen.</text>
</comment>
<evidence type="ECO:0000256" key="7">
    <source>
        <dbReference type="ARBA" id="ARBA00023114"/>
    </source>
</evidence>
<dbReference type="SUPFAM" id="SSF56935">
    <property type="entry name" value="Porins"/>
    <property type="match status" value="1"/>
</dbReference>
<keyword evidence="2 10" id="KW-0813">Transport</keyword>
<dbReference type="GO" id="GO:0009279">
    <property type="term" value="C:cell outer membrane"/>
    <property type="evidence" value="ECO:0007669"/>
    <property type="project" value="UniProtKB-SubCell"/>
</dbReference>
<gene>
    <name evidence="11" type="ORF">OQ273_11915</name>
</gene>
<evidence type="ECO:0000256" key="5">
    <source>
        <dbReference type="ARBA" id="ARBA00022729"/>
    </source>
</evidence>
<organism evidence="11 12">
    <name type="scientific">Hoeflea prorocentri</name>
    <dbReference type="NCBI Taxonomy" id="1922333"/>
    <lineage>
        <taxon>Bacteria</taxon>
        <taxon>Pseudomonadati</taxon>
        <taxon>Pseudomonadota</taxon>
        <taxon>Alphaproteobacteria</taxon>
        <taxon>Hyphomicrobiales</taxon>
        <taxon>Rhizobiaceae</taxon>
        <taxon>Hoeflea</taxon>
    </lineage>
</organism>
<dbReference type="AlphaFoldDB" id="A0A9X3ZI90"/>
<comment type="caution">
    <text evidence="11">The sequence shown here is derived from an EMBL/GenBank/DDBJ whole genome shotgun (WGS) entry which is preliminary data.</text>
</comment>
<evidence type="ECO:0000256" key="3">
    <source>
        <dbReference type="ARBA" id="ARBA00022452"/>
    </source>
</evidence>
<dbReference type="GO" id="GO:0006811">
    <property type="term" value="P:monoatomic ion transport"/>
    <property type="evidence" value="ECO:0007669"/>
    <property type="project" value="UniProtKB-KW"/>
</dbReference>
<name>A0A9X3ZI90_9HYPH</name>
<evidence type="ECO:0000256" key="4">
    <source>
        <dbReference type="ARBA" id="ARBA00022692"/>
    </source>
</evidence>
<comment type="subcellular location">
    <subcellularLocation>
        <location evidence="10">Cell outer membrane</location>
        <topology evidence="10">Multi-pass membrane protein</topology>
    </subcellularLocation>
</comment>
<keyword evidence="3 10" id="KW-1134">Transmembrane beta strand</keyword>
<feature type="chain" id="PRO_5041017930" description="Porin" evidence="10">
    <location>
        <begin position="23"/>
        <end position="375"/>
    </location>
</feature>
<keyword evidence="6 10" id="KW-0406">Ion transport</keyword>
<evidence type="ECO:0000256" key="8">
    <source>
        <dbReference type="ARBA" id="ARBA00023136"/>
    </source>
</evidence>
<keyword evidence="9 10" id="KW-0998">Cell outer membrane</keyword>
<dbReference type="Proteomes" id="UP001151234">
    <property type="component" value="Unassembled WGS sequence"/>
</dbReference>
<evidence type="ECO:0000256" key="1">
    <source>
        <dbReference type="ARBA" id="ARBA00009521"/>
    </source>
</evidence>
<reference evidence="11" key="1">
    <citation type="submission" date="2022-11" db="EMBL/GenBank/DDBJ databases">
        <title>Draft genome sequence of Hoeflea poritis E7-10 and Hoeflea prorocentri PM5-8, separated from scleractinian coral Porites lutea and marine dinoflagellate.</title>
        <authorList>
            <person name="Zhang G."/>
            <person name="Wei Q."/>
            <person name="Cai L."/>
        </authorList>
    </citation>
    <scope>NUCLEOTIDE SEQUENCE</scope>
    <source>
        <strain evidence="11">PM5-8</strain>
    </source>
</reference>
<evidence type="ECO:0000256" key="2">
    <source>
        <dbReference type="ARBA" id="ARBA00022448"/>
    </source>
</evidence>
<keyword evidence="12" id="KW-1185">Reference proteome</keyword>
<evidence type="ECO:0000256" key="10">
    <source>
        <dbReference type="RuleBase" id="RU364005"/>
    </source>
</evidence>
<comment type="similarity">
    <text evidence="1 10">Belongs to the alphaproteobacteria porin family.</text>
</comment>
<dbReference type="EMBL" id="JAPJZI010000001">
    <property type="protein sequence ID" value="MDA5399280.1"/>
    <property type="molecule type" value="Genomic_DNA"/>
</dbReference>
<protein>
    <recommendedName>
        <fullName evidence="10">Porin</fullName>
    </recommendedName>
</protein>
<dbReference type="InterPro" id="IPR003684">
    <property type="entry name" value="Porin_alphabac"/>
</dbReference>
<dbReference type="GO" id="GO:0015288">
    <property type="term" value="F:porin activity"/>
    <property type="evidence" value="ECO:0007669"/>
    <property type="project" value="UniProtKB-KW"/>
</dbReference>
<evidence type="ECO:0000256" key="9">
    <source>
        <dbReference type="ARBA" id="ARBA00023237"/>
    </source>
</evidence>
<evidence type="ECO:0000256" key="6">
    <source>
        <dbReference type="ARBA" id="ARBA00023065"/>
    </source>
</evidence>
<evidence type="ECO:0000313" key="12">
    <source>
        <dbReference type="Proteomes" id="UP001151234"/>
    </source>
</evidence>
<keyword evidence="8 10" id="KW-0472">Membrane</keyword>
<accession>A0A9X3ZI90</accession>
<keyword evidence="7 10" id="KW-0626">Porin</keyword>
<feature type="signal peptide" evidence="10">
    <location>
        <begin position="1"/>
        <end position="22"/>
    </location>
</feature>
<sequence>MKIKSLLLGSAAAMLAVSGASAADAIIAAEPEPVEYVRVCDAFGAGYFYIPGTETCLKISGFVRMDIEFNSNDDSYGTNVRGRLNIQAKEDTELGVLHAYVRVQGDTGTANLNDGSTYDPPAALDQAYAELGGLIFGYTETTWVSSKNGGASGFGSHSDNGLAYGYSQANQIGYNFTGGNWFAAISANDDGDTTTYMPDITGRVGGVFAGATIYLAGGYDQSAENFGLKLGLNTDIGPAGNLIVQGFYADGPTRWGANNSPTGILQFNNSTTYTPEWSVIASYQHQFAPNFKGSIGGQYSSDYYFTPLQGTGTLGSANSGIDSWAIEGVLVWNPVENLEVRGEVRYTDFSSGVTESGAFAGGDATTGIFRLQRNF</sequence>
<dbReference type="Pfam" id="PF02530">
    <property type="entry name" value="Porin_2"/>
    <property type="match status" value="1"/>
</dbReference>
<evidence type="ECO:0000313" key="11">
    <source>
        <dbReference type="EMBL" id="MDA5399280.1"/>
    </source>
</evidence>
<keyword evidence="5 10" id="KW-0732">Signal</keyword>
<proteinExistence type="inferred from homology"/>
<keyword evidence="4 10" id="KW-0812">Transmembrane</keyword>
<dbReference type="GO" id="GO:0046930">
    <property type="term" value="C:pore complex"/>
    <property type="evidence" value="ECO:0007669"/>
    <property type="project" value="UniProtKB-KW"/>
</dbReference>
<comment type="function">
    <text evidence="10">Forms passive diffusion pores that allow small molecular weight hydrophilic materials across the outer membrane.</text>
</comment>